<keyword evidence="6" id="KW-1185">Reference proteome</keyword>
<evidence type="ECO:0000313" key="5">
    <source>
        <dbReference type="EMBL" id="EKD18564.1"/>
    </source>
</evidence>
<dbReference type="OrthoDB" id="6224010at2759"/>
<evidence type="ECO:0000256" key="2">
    <source>
        <dbReference type="ARBA" id="ARBA00023157"/>
    </source>
</evidence>
<dbReference type="STRING" id="1072389.K1Y0D3"/>
<dbReference type="PANTHER" id="PTHR22977:SF5">
    <property type="entry name" value="COX ASSEMBLY MITOCHONDRIAL PROTEIN HOMOLOG"/>
    <property type="match status" value="1"/>
</dbReference>
<dbReference type="GeneID" id="18759492"/>
<evidence type="ECO:0000256" key="4">
    <source>
        <dbReference type="SAM" id="MobiDB-lite"/>
    </source>
</evidence>
<dbReference type="InParanoid" id="K1Y0D3"/>
<dbReference type="HOGENOM" id="CLU_113403_0_0_1"/>
<keyword evidence="3" id="KW-0999">Mitochondrion inner membrane</keyword>
<dbReference type="OMA" id="WWGLPED"/>
<comment type="function">
    <text evidence="3">Required for mitochondrial cytochrome c oxidase (COX) assembly and respiration.</text>
</comment>
<evidence type="ECO:0000256" key="3">
    <source>
        <dbReference type="RuleBase" id="RU364104"/>
    </source>
</evidence>
<feature type="region of interest" description="Disordered" evidence="4">
    <location>
        <begin position="129"/>
        <end position="166"/>
    </location>
</feature>
<keyword evidence="3" id="KW-0472">Membrane</keyword>
<comment type="subcellular location">
    <subcellularLocation>
        <location evidence="3">Mitochondrion inner membrane</location>
    </subcellularLocation>
</comment>
<reference evidence="5 6" key="1">
    <citation type="journal article" date="2012" name="BMC Genomics">
        <title>Sequencing the genome of Marssonina brunnea reveals fungus-poplar co-evolution.</title>
        <authorList>
            <person name="Zhu S."/>
            <person name="Cao Y.-Z."/>
            <person name="Jiang C."/>
            <person name="Tan B.-Y."/>
            <person name="Wang Z."/>
            <person name="Feng S."/>
            <person name="Zhang L."/>
            <person name="Su X.-H."/>
            <person name="Brejova B."/>
            <person name="Vinar T."/>
            <person name="Xu M."/>
            <person name="Wang M.-X."/>
            <person name="Zhang S.-G."/>
            <person name="Huang M.-R."/>
            <person name="Wu R."/>
            <person name="Zhou Y."/>
        </authorList>
    </citation>
    <scope>NUCLEOTIDE SEQUENCE [LARGE SCALE GENOMIC DNA]</scope>
    <source>
        <strain evidence="5 6">MB_m1</strain>
    </source>
</reference>
<dbReference type="KEGG" id="mbe:MBM_03557"/>
<dbReference type="InterPro" id="IPR013892">
    <property type="entry name" value="Cyt_c_biogenesis_Cmc1-like"/>
</dbReference>
<name>K1Y0D3_MARBU</name>
<comment type="similarity">
    <text evidence="1 3">Belongs to the CMC family.</text>
</comment>
<organism evidence="5 6">
    <name type="scientific">Marssonina brunnea f. sp. multigermtubi (strain MB_m1)</name>
    <name type="common">Marssonina leaf spot fungus</name>
    <dbReference type="NCBI Taxonomy" id="1072389"/>
    <lineage>
        <taxon>Eukaryota</taxon>
        <taxon>Fungi</taxon>
        <taxon>Dikarya</taxon>
        <taxon>Ascomycota</taxon>
        <taxon>Pezizomycotina</taxon>
        <taxon>Leotiomycetes</taxon>
        <taxon>Helotiales</taxon>
        <taxon>Drepanopezizaceae</taxon>
        <taxon>Drepanopeziza</taxon>
    </lineage>
</organism>
<gene>
    <name evidence="5" type="ORF">MBM_03557</name>
</gene>
<dbReference type="PROSITE" id="PS51808">
    <property type="entry name" value="CHCH"/>
    <property type="match status" value="1"/>
</dbReference>
<dbReference type="Pfam" id="PF08583">
    <property type="entry name" value="Cmc1"/>
    <property type="match status" value="1"/>
</dbReference>
<dbReference type="EMBL" id="JH921433">
    <property type="protein sequence ID" value="EKD18564.1"/>
    <property type="molecule type" value="Genomic_DNA"/>
</dbReference>
<keyword evidence="3" id="KW-0143">Chaperone</keyword>
<dbReference type="GO" id="GO:0005743">
    <property type="term" value="C:mitochondrial inner membrane"/>
    <property type="evidence" value="ECO:0007669"/>
    <property type="project" value="UniProtKB-SubCell"/>
</dbReference>
<protein>
    <recommendedName>
        <fullName evidence="3">COX assembly mitochondrial protein</fullName>
    </recommendedName>
</protein>
<accession>K1Y0D3</accession>
<evidence type="ECO:0000313" key="6">
    <source>
        <dbReference type="Proteomes" id="UP000006753"/>
    </source>
</evidence>
<dbReference type="PANTHER" id="PTHR22977">
    <property type="entry name" value="COX ASSEMBLY MITOCHONDRIAL PROTEIN"/>
    <property type="match status" value="1"/>
</dbReference>
<proteinExistence type="inferred from homology"/>
<evidence type="ECO:0000256" key="1">
    <source>
        <dbReference type="ARBA" id="ARBA00007347"/>
    </source>
</evidence>
<dbReference type="AlphaFoldDB" id="K1Y0D3"/>
<dbReference type="eggNOG" id="ENOG502SDUV">
    <property type="taxonomic scope" value="Eukaryota"/>
</dbReference>
<keyword evidence="2" id="KW-1015">Disulfide bond</keyword>
<feature type="region of interest" description="Disordered" evidence="4">
    <location>
        <begin position="1"/>
        <end position="32"/>
    </location>
</feature>
<sequence length="166" mass="19327">MAAMEPPKQQVGEEEVPRLPMPSRNPLPLSSGQEAQVRELYHARVRGYCAPEIKLFADCARGRTFTAPFKCRAQNRAMNTCMIAHATPAEQDAAREEWFGLRLKRQKDREAKEARRIEQEKFHREWWGLPQEDRDGDKGRDVMRRAERVGGFPKRDEDALSKDRHR</sequence>
<dbReference type="Proteomes" id="UP000006753">
    <property type="component" value="Unassembled WGS sequence"/>
</dbReference>
<keyword evidence="3" id="KW-0496">Mitochondrion</keyword>